<dbReference type="SUPFAM" id="SSF48264">
    <property type="entry name" value="Cytochrome P450"/>
    <property type="match status" value="1"/>
</dbReference>
<evidence type="ECO:0000313" key="9">
    <source>
        <dbReference type="WBParaSite" id="MBELARI_LOCUS5857"/>
    </source>
</evidence>
<dbReference type="Gene3D" id="1.10.630.10">
    <property type="entry name" value="Cytochrome P450"/>
    <property type="match status" value="1"/>
</dbReference>
<keyword evidence="7" id="KW-0560">Oxidoreductase</keyword>
<evidence type="ECO:0000256" key="5">
    <source>
        <dbReference type="ARBA" id="ARBA00023033"/>
    </source>
</evidence>
<dbReference type="PROSITE" id="PS00086">
    <property type="entry name" value="CYTOCHROME_P450"/>
    <property type="match status" value="1"/>
</dbReference>
<sequence>MGVPTWCLAVLPILVVLFWRRIVDRLRLVYYVDKMPGPFSIPILGTTWQFQWAIEKFTAQLRGWGEYYASQGHGVVRIWLGPKPFVVLIKPEYAKIVLESNELITKGPEYNPLLPWLGKGLLIETGDKWRVRRKLLTPAFHFRVLEDFLTTHDEQSKIFVEQLEKFAESGEQFDIFPYVKRCALDIICETAMGTCVSAQTNPKHPYVQAVQRMNELIFMQQRMPWFWLKPLWYLSGYGYEADQQLDILLSFTRKVIRDRIQDFEADPGAFDRPDKKKAFLDLLLSSRAEGGLTDVDIREEVDTFMFEGHDTTSSSMGWTLWCVAHHPEILKKIQAEVDSVFGSSARSCTSEDLKQLKYLEKVIKESLRLFPSVPIFTRRVEKDFEIDGHLFPKNCVIGVTPLMIHQNPAVYDNPDVFDPENFSEERVTKRHPFAYIPFSAGPRNCIGQKFALMEEKTMLSWFFRRFNITADSQTKFEENIPCPEIILKPSMGIPVQISKR</sequence>
<evidence type="ECO:0000256" key="6">
    <source>
        <dbReference type="PIRSR" id="PIRSR602401-1"/>
    </source>
</evidence>
<dbReference type="PANTHER" id="PTHR24291">
    <property type="entry name" value="CYTOCHROME P450 FAMILY 4"/>
    <property type="match status" value="1"/>
</dbReference>
<dbReference type="CDD" id="cd20628">
    <property type="entry name" value="CYP4"/>
    <property type="match status" value="1"/>
</dbReference>
<evidence type="ECO:0000256" key="2">
    <source>
        <dbReference type="ARBA" id="ARBA00010617"/>
    </source>
</evidence>
<dbReference type="PRINTS" id="PR00463">
    <property type="entry name" value="EP450I"/>
</dbReference>
<organism evidence="8 9">
    <name type="scientific">Mesorhabditis belari</name>
    <dbReference type="NCBI Taxonomy" id="2138241"/>
    <lineage>
        <taxon>Eukaryota</taxon>
        <taxon>Metazoa</taxon>
        <taxon>Ecdysozoa</taxon>
        <taxon>Nematoda</taxon>
        <taxon>Chromadorea</taxon>
        <taxon>Rhabditida</taxon>
        <taxon>Rhabditina</taxon>
        <taxon>Rhabditomorpha</taxon>
        <taxon>Rhabditoidea</taxon>
        <taxon>Rhabditidae</taxon>
        <taxon>Mesorhabditinae</taxon>
        <taxon>Mesorhabditis</taxon>
    </lineage>
</organism>
<keyword evidence="5 7" id="KW-0503">Monooxygenase</keyword>
<dbReference type="WBParaSite" id="MBELARI_LOCUS5857">
    <property type="protein sequence ID" value="MBELARI_LOCUS5857"/>
    <property type="gene ID" value="MBELARI_LOCUS5857"/>
</dbReference>
<dbReference type="Pfam" id="PF00067">
    <property type="entry name" value="p450"/>
    <property type="match status" value="1"/>
</dbReference>
<dbReference type="AlphaFoldDB" id="A0AAF3FGA1"/>
<dbReference type="GO" id="GO:0005506">
    <property type="term" value="F:iron ion binding"/>
    <property type="evidence" value="ECO:0007669"/>
    <property type="project" value="InterPro"/>
</dbReference>
<dbReference type="InterPro" id="IPR001128">
    <property type="entry name" value="Cyt_P450"/>
</dbReference>
<dbReference type="InterPro" id="IPR036396">
    <property type="entry name" value="Cyt_P450_sf"/>
</dbReference>
<protein>
    <submittedName>
        <fullName evidence="9">Cytochrome P450</fullName>
    </submittedName>
</protein>
<dbReference type="InterPro" id="IPR017972">
    <property type="entry name" value="Cyt_P450_CS"/>
</dbReference>
<dbReference type="PRINTS" id="PR00385">
    <property type="entry name" value="P450"/>
</dbReference>
<dbReference type="PANTHER" id="PTHR24291:SF128">
    <property type="entry name" value="CYTOCHROME P450"/>
    <property type="match status" value="1"/>
</dbReference>
<evidence type="ECO:0000256" key="4">
    <source>
        <dbReference type="ARBA" id="ARBA00023004"/>
    </source>
</evidence>
<accession>A0AAF3FGA1</accession>
<keyword evidence="8" id="KW-1185">Reference proteome</keyword>
<evidence type="ECO:0000256" key="3">
    <source>
        <dbReference type="ARBA" id="ARBA00022617"/>
    </source>
</evidence>
<keyword evidence="4 6" id="KW-0408">Iron</keyword>
<dbReference type="GO" id="GO:0016705">
    <property type="term" value="F:oxidoreductase activity, acting on paired donors, with incorporation or reduction of molecular oxygen"/>
    <property type="evidence" value="ECO:0007669"/>
    <property type="project" value="InterPro"/>
</dbReference>
<dbReference type="Proteomes" id="UP000887575">
    <property type="component" value="Unassembled WGS sequence"/>
</dbReference>
<keyword evidence="6 7" id="KW-0479">Metal-binding</keyword>
<evidence type="ECO:0000256" key="1">
    <source>
        <dbReference type="ARBA" id="ARBA00001971"/>
    </source>
</evidence>
<proteinExistence type="inferred from homology"/>
<keyword evidence="3 6" id="KW-0349">Heme</keyword>
<evidence type="ECO:0000256" key="7">
    <source>
        <dbReference type="RuleBase" id="RU000461"/>
    </source>
</evidence>
<dbReference type="InterPro" id="IPR002401">
    <property type="entry name" value="Cyt_P450_E_grp-I"/>
</dbReference>
<reference evidence="9" key="1">
    <citation type="submission" date="2024-02" db="UniProtKB">
        <authorList>
            <consortium name="WormBaseParasite"/>
        </authorList>
    </citation>
    <scope>IDENTIFICATION</scope>
</reference>
<evidence type="ECO:0000313" key="8">
    <source>
        <dbReference type="Proteomes" id="UP000887575"/>
    </source>
</evidence>
<comment type="similarity">
    <text evidence="2 7">Belongs to the cytochrome P450 family.</text>
</comment>
<dbReference type="GO" id="GO:0004497">
    <property type="term" value="F:monooxygenase activity"/>
    <property type="evidence" value="ECO:0007669"/>
    <property type="project" value="UniProtKB-KW"/>
</dbReference>
<comment type="cofactor">
    <cofactor evidence="1 6">
        <name>heme</name>
        <dbReference type="ChEBI" id="CHEBI:30413"/>
    </cofactor>
</comment>
<dbReference type="InterPro" id="IPR050196">
    <property type="entry name" value="Cytochrome_P450_Monoox"/>
</dbReference>
<name>A0AAF3FGA1_9BILA</name>
<feature type="binding site" description="axial binding residue" evidence="6">
    <location>
        <position position="445"/>
    </location>
    <ligand>
        <name>heme</name>
        <dbReference type="ChEBI" id="CHEBI:30413"/>
    </ligand>
    <ligandPart>
        <name>Fe</name>
        <dbReference type="ChEBI" id="CHEBI:18248"/>
    </ligandPart>
</feature>
<dbReference type="GO" id="GO:0020037">
    <property type="term" value="F:heme binding"/>
    <property type="evidence" value="ECO:0007669"/>
    <property type="project" value="InterPro"/>
</dbReference>